<gene>
    <name evidence="4" type="ORF">C0169_05215</name>
    <name evidence="3" type="ORF">C0190_04655</name>
</gene>
<feature type="transmembrane region" description="Helical" evidence="1">
    <location>
        <begin position="124"/>
        <end position="146"/>
    </location>
</feature>
<evidence type="ECO:0000313" key="5">
    <source>
        <dbReference type="Proteomes" id="UP000235460"/>
    </source>
</evidence>
<dbReference type="InterPro" id="IPR036938">
    <property type="entry name" value="PAP2/HPO_sf"/>
</dbReference>
<evidence type="ECO:0000259" key="2">
    <source>
        <dbReference type="SMART" id="SM00014"/>
    </source>
</evidence>
<evidence type="ECO:0000313" key="4">
    <source>
        <dbReference type="EMBL" id="PMP95673.1"/>
    </source>
</evidence>
<dbReference type="Gene3D" id="1.20.144.10">
    <property type="entry name" value="Phosphatidic acid phosphatase type 2/haloperoxidase"/>
    <property type="match status" value="1"/>
</dbReference>
<reference evidence="5 6" key="1">
    <citation type="submission" date="2018-01" db="EMBL/GenBank/DDBJ databases">
        <title>Metagenomic assembled genomes from two thermal pools in the Uzon Caldera, Kamchatka, Russia.</title>
        <authorList>
            <person name="Wilkins L."/>
            <person name="Ettinger C."/>
        </authorList>
    </citation>
    <scope>NUCLEOTIDE SEQUENCE [LARGE SCALE GENOMIC DNA]</scope>
    <source>
        <strain evidence="4">ARK-04</strain>
        <strain evidence="3">ZAV-08</strain>
    </source>
</reference>
<keyword evidence="1" id="KW-0812">Transmembrane</keyword>
<dbReference type="PANTHER" id="PTHR14969">
    <property type="entry name" value="SPHINGOSINE-1-PHOSPHATE PHOSPHOHYDROLASE"/>
    <property type="match status" value="1"/>
</dbReference>
<dbReference type="EMBL" id="PNJD01000321">
    <property type="protein sequence ID" value="PMP95673.1"/>
    <property type="molecule type" value="Genomic_DNA"/>
</dbReference>
<dbReference type="Pfam" id="PF01569">
    <property type="entry name" value="PAP2"/>
    <property type="match status" value="1"/>
</dbReference>
<dbReference type="PANTHER" id="PTHR14969:SF13">
    <property type="entry name" value="AT30094P"/>
    <property type="match status" value="1"/>
</dbReference>
<sequence length="190" mass="22549">MFFGDIKLFYLINHFRNTLLDSILPIFSIPTFIDFFYILVSFFLLIKYSLKKYLAILIFMILGFIVIDFSCGNVLKPIFKRERPFISISNIYYYSNKKFIYLEKPLQKKSSFSFPSCHASNSSFLSFFLSFFYPSLALILYPFFILVGWSRIYLGVHFPFDVLGGWIFGFIFAFIFYKICRRVLFEISAK</sequence>
<dbReference type="SMART" id="SM00014">
    <property type="entry name" value="acidPPc"/>
    <property type="match status" value="1"/>
</dbReference>
<organism evidence="3 5">
    <name type="scientific">Thermodesulfobacterium geofontis</name>
    <dbReference type="NCBI Taxonomy" id="1295609"/>
    <lineage>
        <taxon>Bacteria</taxon>
        <taxon>Pseudomonadati</taxon>
        <taxon>Thermodesulfobacteriota</taxon>
        <taxon>Thermodesulfobacteria</taxon>
        <taxon>Thermodesulfobacteriales</taxon>
        <taxon>Thermodesulfobacteriaceae</taxon>
        <taxon>Thermodesulfobacterium</taxon>
    </lineage>
</organism>
<dbReference type="SUPFAM" id="SSF48317">
    <property type="entry name" value="Acid phosphatase/Vanadium-dependent haloperoxidase"/>
    <property type="match status" value="1"/>
</dbReference>
<dbReference type="EMBL" id="PNIK01000065">
    <property type="protein sequence ID" value="PMP66799.1"/>
    <property type="molecule type" value="Genomic_DNA"/>
</dbReference>
<proteinExistence type="predicted"/>
<evidence type="ECO:0000256" key="1">
    <source>
        <dbReference type="SAM" id="Phobius"/>
    </source>
</evidence>
<feature type="domain" description="Phosphatidic acid phosphatase type 2/haloperoxidase" evidence="2">
    <location>
        <begin position="57"/>
        <end position="177"/>
    </location>
</feature>
<comment type="caution">
    <text evidence="3">The sequence shown here is derived from an EMBL/GenBank/DDBJ whole genome shotgun (WGS) entry which is preliminary data.</text>
</comment>
<dbReference type="Proteomes" id="UP000235619">
    <property type="component" value="Unassembled WGS sequence"/>
</dbReference>
<dbReference type="Proteomes" id="UP000235460">
    <property type="component" value="Unassembled WGS sequence"/>
</dbReference>
<keyword evidence="1" id="KW-0472">Membrane</keyword>
<evidence type="ECO:0000313" key="3">
    <source>
        <dbReference type="EMBL" id="PMP66799.1"/>
    </source>
</evidence>
<keyword evidence="1" id="KW-1133">Transmembrane helix</keyword>
<feature type="transmembrane region" description="Helical" evidence="1">
    <location>
        <begin position="23"/>
        <end position="46"/>
    </location>
</feature>
<evidence type="ECO:0000313" key="6">
    <source>
        <dbReference type="Proteomes" id="UP000235619"/>
    </source>
</evidence>
<name>A0A2N7PN82_9BACT</name>
<dbReference type="AlphaFoldDB" id="A0A2N7PN82"/>
<feature type="transmembrane region" description="Helical" evidence="1">
    <location>
        <begin position="53"/>
        <end position="75"/>
    </location>
</feature>
<dbReference type="InterPro" id="IPR000326">
    <property type="entry name" value="PAP2/HPO"/>
</dbReference>
<protein>
    <recommendedName>
        <fullName evidence="2">Phosphatidic acid phosphatase type 2/haloperoxidase domain-containing protein</fullName>
    </recommendedName>
</protein>
<feature type="transmembrane region" description="Helical" evidence="1">
    <location>
        <begin position="158"/>
        <end position="177"/>
    </location>
</feature>
<accession>A0A2N7PN82</accession>